<dbReference type="RefSeq" id="WP_026458269.1">
    <property type="nucleotide sequence ID" value="NZ_CP082887.1"/>
</dbReference>
<accession>A0A175VHX5</accession>
<dbReference type="Pfam" id="PF13670">
    <property type="entry name" value="PepSY_2"/>
    <property type="match status" value="1"/>
</dbReference>
<dbReference type="EMBL" id="JMGO02000004">
    <property type="protein sequence ID" value="KXU80324.1"/>
    <property type="molecule type" value="Genomic_DNA"/>
</dbReference>
<organism evidence="3 4">
    <name type="scientific">Aeromonas enteropelogenes</name>
    <name type="common">Aeromonas trota</name>
    <dbReference type="NCBI Taxonomy" id="29489"/>
    <lineage>
        <taxon>Bacteria</taxon>
        <taxon>Pseudomonadati</taxon>
        <taxon>Pseudomonadota</taxon>
        <taxon>Gammaproteobacteria</taxon>
        <taxon>Aeromonadales</taxon>
        <taxon>Aeromonadaceae</taxon>
        <taxon>Aeromonas</taxon>
    </lineage>
</organism>
<dbReference type="InterPro" id="IPR025711">
    <property type="entry name" value="PepSY"/>
</dbReference>
<evidence type="ECO:0000313" key="4">
    <source>
        <dbReference type="Proteomes" id="UP000078435"/>
    </source>
</evidence>
<feature type="signal peptide" evidence="1">
    <location>
        <begin position="1"/>
        <end position="19"/>
    </location>
</feature>
<dbReference type="OrthoDB" id="5625293at2"/>
<evidence type="ECO:0000313" key="3">
    <source>
        <dbReference type="EMBL" id="KXU80324.1"/>
    </source>
</evidence>
<comment type="caution">
    <text evidence="3">The sequence shown here is derived from an EMBL/GenBank/DDBJ whole genome shotgun (WGS) entry which is preliminary data.</text>
</comment>
<dbReference type="STRING" id="29489.VL01_00675"/>
<sequence length="89" mass="10337">MKFSPLLLLIPLFSAAALAEPQCTQTDKASWLSEADAQQQIKAMGYEIKKFKVTDTNCYEIYGWDKEKRRVEIYFDPTDLKKVKEEIDN</sequence>
<keyword evidence="1" id="KW-0732">Signal</keyword>
<feature type="domain" description="PepSY" evidence="2">
    <location>
        <begin position="7"/>
        <end position="86"/>
    </location>
</feature>
<dbReference type="Proteomes" id="UP000078435">
    <property type="component" value="Unassembled WGS sequence"/>
</dbReference>
<evidence type="ECO:0000259" key="2">
    <source>
        <dbReference type="Pfam" id="PF13670"/>
    </source>
</evidence>
<feature type="chain" id="PRO_5008042938" description="PepSY domain-containing protein" evidence="1">
    <location>
        <begin position="20"/>
        <end position="89"/>
    </location>
</feature>
<protein>
    <recommendedName>
        <fullName evidence="2">PepSY domain-containing protein</fullName>
    </recommendedName>
</protein>
<name>A0A175VHX5_AEREN</name>
<dbReference type="AlphaFoldDB" id="A0A175VHX5"/>
<gene>
    <name evidence="3" type="ORF">LCR_14640</name>
</gene>
<proteinExistence type="predicted"/>
<evidence type="ECO:0000256" key="1">
    <source>
        <dbReference type="SAM" id="SignalP"/>
    </source>
</evidence>
<reference evidence="3 4" key="1">
    <citation type="submission" date="2016-02" db="EMBL/GenBank/DDBJ databases">
        <title>Draft genome sequence of Aeromonas trota strain 1999lcr isolated from cerebrospinal fluid (CSF).</title>
        <authorList>
            <person name="Dallagassa C.B."/>
            <person name="Prediger K.C."/>
            <person name="Weiss V.A."/>
            <person name="Assis F.E."/>
            <person name="Baura V."/>
            <person name="Cruz L.M."/>
            <person name="Souza E.M."/>
            <person name="Pedrosa F.O."/>
            <person name="Fadel-Picheth C.M."/>
        </authorList>
    </citation>
    <scope>NUCLEOTIDE SEQUENCE [LARGE SCALE GENOMIC DNA]</scope>
    <source>
        <strain evidence="3 4">1999lcr</strain>
    </source>
</reference>